<dbReference type="InterPro" id="IPR030184">
    <property type="entry name" value="WAT1-related"/>
</dbReference>
<comment type="subcellular location">
    <subcellularLocation>
        <location evidence="1">Membrane</location>
        <topology evidence="1">Multi-pass membrane protein</topology>
    </subcellularLocation>
</comment>
<evidence type="ECO:0000256" key="3">
    <source>
        <dbReference type="ARBA" id="ARBA00022692"/>
    </source>
</evidence>
<evidence type="ECO:0000259" key="8">
    <source>
        <dbReference type="Pfam" id="PF13976"/>
    </source>
</evidence>
<dbReference type="GO" id="GO:0022857">
    <property type="term" value="F:transmembrane transporter activity"/>
    <property type="evidence" value="ECO:0007669"/>
    <property type="project" value="InterPro"/>
</dbReference>
<sequence length="908" mass="101421">MQQANYTDDQVSDDHLFMVSQTCMVAFTETWYVDSGCTSHMARNEGMFTTLDRNATTTVKLGNGDTVKAAGRGKILIQTKSGPKIIDEVLYIPDLAHNLLSVAQLLKRGYLLIFEGIFCVILDSKKFEIVRVKMYDNSFPIDFNQVKQKALISKHDESDLWHKRLGHFNFDALNYIQKNGMIEGLPDLYRIEEKRLPKQFWAEAVYASVYILNKLSTKAVIDATPMEAWSGSKPTLKHLKVFGSICYMHVPNAKRTKLDSKAEMGILLGCAMNSKAYRVYNLETKKISVCRDIKIDENVHWNWEKNVVERDVKQTQENLGPNMNADCDGDSSSEFGFDNGAVVESDSPILKTRSEDQVADIFTKALASGPFMVLRAKLGISQMLLAAVPVLLSVDQTWIIKDYPEELMVTFICCIFVTIQSAIVALIAERDPIAWKLKPDMELIAIGYSAVFAVRNLVHTWACHKKGPVYTCMFKPFGIVIAIAMGVTFLRDTLYLGSIVGAAVIAFGFYSVIWGQAQEEKMVNDNSIKSSSPKSPLLKNKSMESDTAKELEMDYSSGRMQNVLPFVAMVITVVAQVTDLEVLKAAMSKGVNKYVIFVYAQALPIPIFLVWSLIIYRSSERPTLTLSTLSKIFLLAVFGCLIRLFTYVGIELSSPTLSTALHNLIPAFTFILAIIFRMEKLNWRSKSSQSKSLGTIVSIAGAFVVTFYQGPPILKTLSSGNVSFQDPLVSSSKSDWILGGISLGCAAFFGAAWIILQAIILKKFPAIMIILFLKYIFATILAALFSRTVVTDPNAWKLRFDIGLFAVLYNTITVSMIQLTLYAWCISRTGPVFVSMFNPLAIVFSVLMGFLFLGETLWLGSLIGVIIIVVGFYSVMWGKMKEEKTFEYAATTTLKSHRSYDENEPLLQ</sequence>
<evidence type="ECO:0000256" key="2">
    <source>
        <dbReference type="ARBA" id="ARBA00007635"/>
    </source>
</evidence>
<feature type="transmembrane region" description="Helical" evidence="6">
    <location>
        <begin position="563"/>
        <end position="582"/>
    </location>
</feature>
<dbReference type="PANTHER" id="PTHR31218">
    <property type="entry name" value="WAT1-RELATED PROTEIN"/>
    <property type="match status" value="1"/>
</dbReference>
<feature type="transmembrane region" description="Helical" evidence="6">
    <location>
        <begin position="690"/>
        <end position="708"/>
    </location>
</feature>
<gene>
    <name evidence="11" type="ORF">EZV62_017656</name>
</gene>
<comment type="similarity">
    <text evidence="2">Belongs to the drug/metabolite transporter (DMT) superfamily. Plant drug/metabolite exporter (P-DME) (TC 2.A.7.4) family.</text>
</comment>
<feature type="transmembrane region" description="Helical" evidence="6">
    <location>
        <begin position="660"/>
        <end position="678"/>
    </location>
</feature>
<evidence type="ECO:0000256" key="6">
    <source>
        <dbReference type="SAM" id="Phobius"/>
    </source>
</evidence>
<keyword evidence="3 6" id="KW-0812">Transmembrane</keyword>
<feature type="transmembrane region" description="Helical" evidence="6">
    <location>
        <begin position="832"/>
        <end position="852"/>
    </location>
</feature>
<protein>
    <recommendedName>
        <fullName evidence="13">WAT1-related protein</fullName>
    </recommendedName>
</protein>
<evidence type="ECO:0000313" key="12">
    <source>
        <dbReference type="Proteomes" id="UP000323000"/>
    </source>
</evidence>
<dbReference type="Proteomes" id="UP000323000">
    <property type="component" value="Chromosome 8"/>
</dbReference>
<dbReference type="AlphaFoldDB" id="A0A5C7HH06"/>
<proteinExistence type="inferred from homology"/>
<name>A0A5C7HH06_9ROSI</name>
<dbReference type="InterPro" id="IPR037185">
    <property type="entry name" value="EmrE-like"/>
</dbReference>
<evidence type="ECO:0000259" key="7">
    <source>
        <dbReference type="Pfam" id="PF00892"/>
    </source>
</evidence>
<feature type="transmembrane region" description="Helical" evidence="6">
    <location>
        <begin position="443"/>
        <end position="462"/>
    </location>
</feature>
<dbReference type="Pfam" id="PF00892">
    <property type="entry name" value="EamA"/>
    <property type="match status" value="1"/>
</dbReference>
<feature type="transmembrane region" description="Helical" evidence="6">
    <location>
        <begin position="768"/>
        <end position="790"/>
    </location>
</feature>
<feature type="transmembrane region" description="Helical" evidence="6">
    <location>
        <begin position="802"/>
        <end position="825"/>
    </location>
</feature>
<evidence type="ECO:0000256" key="1">
    <source>
        <dbReference type="ARBA" id="ARBA00004141"/>
    </source>
</evidence>
<feature type="transmembrane region" description="Helical" evidence="6">
    <location>
        <begin position="858"/>
        <end position="876"/>
    </location>
</feature>
<feature type="domain" description="EamA" evidence="7">
    <location>
        <begin position="744"/>
        <end position="875"/>
    </location>
</feature>
<evidence type="ECO:0000256" key="5">
    <source>
        <dbReference type="ARBA" id="ARBA00023136"/>
    </source>
</evidence>
<keyword evidence="5 6" id="KW-0472">Membrane</keyword>
<keyword evidence="12" id="KW-1185">Reference proteome</keyword>
<dbReference type="SUPFAM" id="SSF103481">
    <property type="entry name" value="Multidrug resistance efflux transporter EmrE"/>
    <property type="match status" value="2"/>
</dbReference>
<feature type="transmembrane region" description="Helical" evidence="6">
    <location>
        <begin position="628"/>
        <end position="648"/>
    </location>
</feature>
<accession>A0A5C7HH06</accession>
<feature type="transmembrane region" description="Helical" evidence="6">
    <location>
        <begin position="469"/>
        <end position="489"/>
    </location>
</feature>
<feature type="domain" description="Retrovirus-related Pol polyprotein from transposon TNT 1-94-like beta-barrel" evidence="9">
    <location>
        <begin position="31"/>
        <end position="110"/>
    </location>
</feature>
<dbReference type="OrthoDB" id="1728340at2759"/>
<feature type="transmembrane region" description="Helical" evidence="6">
    <location>
        <begin position="495"/>
        <end position="513"/>
    </location>
</feature>
<feature type="transmembrane region" description="Helical" evidence="6">
    <location>
        <begin position="594"/>
        <end position="616"/>
    </location>
</feature>
<evidence type="ECO:0000259" key="10">
    <source>
        <dbReference type="Pfam" id="PF25597"/>
    </source>
</evidence>
<evidence type="ECO:0008006" key="13">
    <source>
        <dbReference type="Google" id="ProtNLM"/>
    </source>
</evidence>
<organism evidence="11 12">
    <name type="scientific">Acer yangbiense</name>
    <dbReference type="NCBI Taxonomy" id="1000413"/>
    <lineage>
        <taxon>Eukaryota</taxon>
        <taxon>Viridiplantae</taxon>
        <taxon>Streptophyta</taxon>
        <taxon>Embryophyta</taxon>
        <taxon>Tracheophyta</taxon>
        <taxon>Spermatophyta</taxon>
        <taxon>Magnoliopsida</taxon>
        <taxon>eudicotyledons</taxon>
        <taxon>Gunneridae</taxon>
        <taxon>Pentapetalae</taxon>
        <taxon>rosids</taxon>
        <taxon>malvids</taxon>
        <taxon>Sapindales</taxon>
        <taxon>Sapindaceae</taxon>
        <taxon>Hippocastanoideae</taxon>
        <taxon>Acereae</taxon>
        <taxon>Acer</taxon>
    </lineage>
</organism>
<dbReference type="Pfam" id="PF25597">
    <property type="entry name" value="SH3_retrovirus"/>
    <property type="match status" value="1"/>
</dbReference>
<dbReference type="Pfam" id="PF13976">
    <property type="entry name" value="gag_pre-integrs"/>
    <property type="match status" value="1"/>
</dbReference>
<evidence type="ECO:0000259" key="9">
    <source>
        <dbReference type="Pfam" id="PF22936"/>
    </source>
</evidence>
<feature type="domain" description="Retroviral polymerase SH3-like" evidence="10">
    <location>
        <begin position="244"/>
        <end position="306"/>
    </location>
</feature>
<evidence type="ECO:0000256" key="4">
    <source>
        <dbReference type="ARBA" id="ARBA00022989"/>
    </source>
</evidence>
<dbReference type="InterPro" id="IPR000620">
    <property type="entry name" value="EamA_dom"/>
</dbReference>
<dbReference type="EMBL" id="VAHF01000008">
    <property type="protein sequence ID" value="TXG56343.1"/>
    <property type="molecule type" value="Genomic_DNA"/>
</dbReference>
<reference evidence="12" key="1">
    <citation type="journal article" date="2019" name="Gigascience">
        <title>De novo genome assembly of the endangered Acer yangbiense, a plant species with extremely small populations endemic to Yunnan Province, China.</title>
        <authorList>
            <person name="Yang J."/>
            <person name="Wariss H.M."/>
            <person name="Tao L."/>
            <person name="Zhang R."/>
            <person name="Yun Q."/>
            <person name="Hollingsworth P."/>
            <person name="Dao Z."/>
            <person name="Luo G."/>
            <person name="Guo H."/>
            <person name="Ma Y."/>
            <person name="Sun W."/>
        </authorList>
    </citation>
    <scope>NUCLEOTIDE SEQUENCE [LARGE SCALE GENOMIC DNA]</scope>
    <source>
        <strain evidence="12">cv. Malutang</strain>
    </source>
</reference>
<dbReference type="InterPro" id="IPR057670">
    <property type="entry name" value="SH3_retrovirus"/>
</dbReference>
<dbReference type="InterPro" id="IPR025724">
    <property type="entry name" value="GAG-pre-integrase_dom"/>
</dbReference>
<dbReference type="GO" id="GO:0016020">
    <property type="term" value="C:membrane"/>
    <property type="evidence" value="ECO:0007669"/>
    <property type="project" value="UniProtKB-SubCell"/>
</dbReference>
<dbReference type="InterPro" id="IPR054722">
    <property type="entry name" value="PolX-like_BBD"/>
</dbReference>
<dbReference type="Pfam" id="PF22936">
    <property type="entry name" value="Pol_BBD"/>
    <property type="match status" value="1"/>
</dbReference>
<keyword evidence="4 6" id="KW-1133">Transmembrane helix</keyword>
<feature type="transmembrane region" description="Helical" evidence="6">
    <location>
        <begin position="380"/>
        <end position="400"/>
    </location>
</feature>
<feature type="domain" description="GAG-pre-integrase" evidence="8">
    <location>
        <begin position="139"/>
        <end position="186"/>
    </location>
</feature>
<comment type="caution">
    <text evidence="11">The sequence shown here is derived from an EMBL/GenBank/DDBJ whole genome shotgun (WGS) entry which is preliminary data.</text>
</comment>
<evidence type="ECO:0000313" key="11">
    <source>
        <dbReference type="EMBL" id="TXG56343.1"/>
    </source>
</evidence>
<feature type="transmembrane region" description="Helical" evidence="6">
    <location>
        <begin position="736"/>
        <end position="756"/>
    </location>
</feature>
<feature type="transmembrane region" description="Helical" evidence="6">
    <location>
        <begin position="407"/>
        <end position="428"/>
    </location>
</feature>